<proteinExistence type="predicted"/>
<comment type="caution">
    <text evidence="2">The sequence shown here is derived from an EMBL/GenBank/DDBJ whole genome shotgun (WGS) entry which is preliminary data.</text>
</comment>
<feature type="chain" id="PRO_5002226467" description="Lipoprotein" evidence="1">
    <location>
        <begin position="23"/>
        <end position="309"/>
    </location>
</feature>
<dbReference type="PROSITE" id="PS51257">
    <property type="entry name" value="PROKAR_LIPOPROTEIN"/>
    <property type="match status" value="1"/>
</dbReference>
<reference evidence="2 4" key="1">
    <citation type="submission" date="2015-01" db="EMBL/GenBank/DDBJ databases">
        <title>Genome of Flavobacterium hibernum DSM 12611.</title>
        <authorList>
            <person name="Stropko S.J."/>
            <person name="Pipes S.E."/>
            <person name="Newman J.D."/>
        </authorList>
    </citation>
    <scope>NUCLEOTIDE SEQUENCE [LARGE SCALE GENOMIC DNA]</scope>
    <source>
        <strain evidence="2 4">DSM 12611</strain>
    </source>
</reference>
<dbReference type="EMBL" id="MUGX01000009">
    <property type="protein sequence ID" value="OXA89239.1"/>
    <property type="molecule type" value="Genomic_DNA"/>
</dbReference>
<evidence type="ECO:0000313" key="2">
    <source>
        <dbReference type="EMBL" id="KIO52603.1"/>
    </source>
</evidence>
<dbReference type="Proteomes" id="UP000032061">
    <property type="component" value="Unassembled WGS sequence"/>
</dbReference>
<dbReference type="STRING" id="37752.IW18_11750"/>
<keyword evidence="1" id="KW-0732">Signal</keyword>
<protein>
    <recommendedName>
        <fullName evidence="6">Lipoprotein</fullName>
    </recommendedName>
</protein>
<dbReference type="EMBL" id="JPRK01000009">
    <property type="protein sequence ID" value="KIO52603.1"/>
    <property type="molecule type" value="Genomic_DNA"/>
</dbReference>
<dbReference type="OrthoDB" id="1318194at2"/>
<evidence type="ECO:0000256" key="1">
    <source>
        <dbReference type="SAM" id="SignalP"/>
    </source>
</evidence>
<dbReference type="AlphaFoldDB" id="A0A0D0EUR3"/>
<reference evidence="3 5" key="2">
    <citation type="submission" date="2016-11" db="EMBL/GenBank/DDBJ databases">
        <title>Whole genomes of Flavobacteriaceae.</title>
        <authorList>
            <person name="Stine C."/>
            <person name="Li C."/>
            <person name="Tadesse D."/>
        </authorList>
    </citation>
    <scope>NUCLEOTIDE SEQUENCE [LARGE SCALE GENOMIC DNA]</scope>
    <source>
        <strain evidence="3 5">ATCC 51468</strain>
    </source>
</reference>
<dbReference type="RefSeq" id="WP_041517919.1">
    <property type="nucleotide sequence ID" value="NZ_JPRK01000009.1"/>
</dbReference>
<dbReference type="Proteomes" id="UP000198302">
    <property type="component" value="Unassembled WGS sequence"/>
</dbReference>
<name>A0A0D0EUR3_9FLAO</name>
<evidence type="ECO:0008006" key="6">
    <source>
        <dbReference type="Google" id="ProtNLM"/>
    </source>
</evidence>
<organism evidence="2 4">
    <name type="scientific">Flavobacterium hibernum</name>
    <dbReference type="NCBI Taxonomy" id="37752"/>
    <lineage>
        <taxon>Bacteria</taxon>
        <taxon>Pseudomonadati</taxon>
        <taxon>Bacteroidota</taxon>
        <taxon>Flavobacteriia</taxon>
        <taxon>Flavobacteriales</taxon>
        <taxon>Flavobacteriaceae</taxon>
        <taxon>Flavobacterium</taxon>
    </lineage>
</organism>
<evidence type="ECO:0000313" key="3">
    <source>
        <dbReference type="EMBL" id="OXA89239.1"/>
    </source>
</evidence>
<gene>
    <name evidence="3" type="ORF">B0A73_06585</name>
    <name evidence="2" type="ORF">IW18_11750</name>
</gene>
<keyword evidence="5" id="KW-1185">Reference proteome</keyword>
<accession>A0A0D0EUR3</accession>
<evidence type="ECO:0000313" key="5">
    <source>
        <dbReference type="Proteomes" id="UP000198302"/>
    </source>
</evidence>
<sequence length="309" mass="35549">MRSEKLLLFLLPFIFFTITSCSSDSGDSPTKPNPVQPEVINPANQKLVSILYPKSMDIGYSRDPQTYEYDDLKRVNKISFTGWVYGVTYINDNLIEIDMLDDPIAGFKQNSKRSLHLQNGNITLMVNSSFDVVESTKEVRSSSKDSVLFKYTNNYLTRLEYYGSSNNGKNYRLNRQVDYKIENGNVTQMKETGYSGEVVEVNYTYDNSPYINMGDMIYETPFFYAFNYGMDIVVKDRIGKKSTNNVIKIDNIYKNYLPQPTAFNSITLKRNLDEFGRLAEILMSGTTITEVNSTNFKKFTDVKMSFIYK</sequence>
<feature type="signal peptide" evidence="1">
    <location>
        <begin position="1"/>
        <end position="22"/>
    </location>
</feature>
<evidence type="ECO:0000313" key="4">
    <source>
        <dbReference type="Proteomes" id="UP000032061"/>
    </source>
</evidence>